<comment type="function">
    <text evidence="1 8">Binds directly to 16S ribosomal RNA.</text>
</comment>
<dbReference type="InterPro" id="IPR036510">
    <property type="entry name" value="Ribosomal_bS20_sf"/>
</dbReference>
<reference evidence="10" key="1">
    <citation type="journal article" date="2019" name="Int. J. Syst. Evol. Microbiol.">
        <title>The Global Catalogue of Microorganisms (GCM) 10K type strain sequencing project: providing services to taxonomists for standard genome sequencing and annotation.</title>
        <authorList>
            <consortium name="The Broad Institute Genomics Platform"/>
            <consortium name="The Broad Institute Genome Sequencing Center for Infectious Disease"/>
            <person name="Wu L."/>
            <person name="Ma J."/>
        </authorList>
    </citation>
    <scope>NUCLEOTIDE SEQUENCE [LARGE SCALE GENOMIC DNA]</scope>
    <source>
        <strain evidence="10">CGMCC 4.7393</strain>
    </source>
</reference>
<accession>A0ABW2DPV5</accession>
<dbReference type="PANTHER" id="PTHR33398:SF1">
    <property type="entry name" value="SMALL RIBOSOMAL SUBUNIT PROTEIN BS20C"/>
    <property type="match status" value="1"/>
</dbReference>
<dbReference type="SUPFAM" id="SSF46992">
    <property type="entry name" value="Ribosomal protein S20"/>
    <property type="match status" value="1"/>
</dbReference>
<evidence type="ECO:0000256" key="4">
    <source>
        <dbReference type="ARBA" id="ARBA00022884"/>
    </source>
</evidence>
<organism evidence="9 10">
    <name type="scientific">Rufibacter roseus</name>
    <dbReference type="NCBI Taxonomy" id="1567108"/>
    <lineage>
        <taxon>Bacteria</taxon>
        <taxon>Pseudomonadati</taxon>
        <taxon>Bacteroidota</taxon>
        <taxon>Cytophagia</taxon>
        <taxon>Cytophagales</taxon>
        <taxon>Hymenobacteraceae</taxon>
        <taxon>Rufibacter</taxon>
    </lineage>
</organism>
<keyword evidence="5 8" id="KW-0689">Ribosomal protein</keyword>
<evidence type="ECO:0000256" key="6">
    <source>
        <dbReference type="ARBA" id="ARBA00023274"/>
    </source>
</evidence>
<dbReference type="Gene3D" id="1.20.58.110">
    <property type="entry name" value="Ribosomal protein S20"/>
    <property type="match status" value="1"/>
</dbReference>
<protein>
    <recommendedName>
        <fullName evidence="7 8">Small ribosomal subunit protein bS20</fullName>
    </recommendedName>
</protein>
<dbReference type="GO" id="GO:0005840">
    <property type="term" value="C:ribosome"/>
    <property type="evidence" value="ECO:0007669"/>
    <property type="project" value="UniProtKB-KW"/>
</dbReference>
<keyword evidence="3 8" id="KW-0699">rRNA-binding</keyword>
<evidence type="ECO:0000256" key="8">
    <source>
        <dbReference type="HAMAP-Rule" id="MF_00500"/>
    </source>
</evidence>
<name>A0ABW2DPV5_9BACT</name>
<keyword evidence="10" id="KW-1185">Reference proteome</keyword>
<dbReference type="PANTHER" id="PTHR33398">
    <property type="entry name" value="30S RIBOSOMAL PROTEIN S20"/>
    <property type="match status" value="1"/>
</dbReference>
<dbReference type="HAMAP" id="MF_00500">
    <property type="entry name" value="Ribosomal_bS20"/>
    <property type="match status" value="1"/>
</dbReference>
<evidence type="ECO:0000313" key="10">
    <source>
        <dbReference type="Proteomes" id="UP001596405"/>
    </source>
</evidence>
<comment type="caution">
    <text evidence="9">The sequence shown here is derived from an EMBL/GenBank/DDBJ whole genome shotgun (WGS) entry which is preliminary data.</text>
</comment>
<evidence type="ECO:0000256" key="5">
    <source>
        <dbReference type="ARBA" id="ARBA00022980"/>
    </source>
</evidence>
<dbReference type="Pfam" id="PF01649">
    <property type="entry name" value="Ribosomal_S20p"/>
    <property type="match status" value="1"/>
</dbReference>
<dbReference type="EMBL" id="JBHSYQ010000006">
    <property type="protein sequence ID" value="MFC6998538.1"/>
    <property type="molecule type" value="Genomic_DNA"/>
</dbReference>
<keyword evidence="4 8" id="KW-0694">RNA-binding</keyword>
<dbReference type="Proteomes" id="UP001596405">
    <property type="component" value="Unassembled WGS sequence"/>
</dbReference>
<proteinExistence type="inferred from homology"/>
<evidence type="ECO:0000256" key="1">
    <source>
        <dbReference type="ARBA" id="ARBA00003134"/>
    </source>
</evidence>
<gene>
    <name evidence="8 9" type="primary">rpsT</name>
    <name evidence="9" type="ORF">ACFQHR_12945</name>
</gene>
<evidence type="ECO:0000256" key="3">
    <source>
        <dbReference type="ARBA" id="ARBA00022730"/>
    </source>
</evidence>
<dbReference type="NCBIfam" id="TIGR00029">
    <property type="entry name" value="S20"/>
    <property type="match status" value="1"/>
</dbReference>
<evidence type="ECO:0000256" key="7">
    <source>
        <dbReference type="ARBA" id="ARBA00035136"/>
    </source>
</evidence>
<evidence type="ECO:0000256" key="2">
    <source>
        <dbReference type="ARBA" id="ARBA00007634"/>
    </source>
</evidence>
<comment type="similarity">
    <text evidence="2 8">Belongs to the bacterial ribosomal protein bS20 family.</text>
</comment>
<keyword evidence="6 8" id="KW-0687">Ribonucleoprotein</keyword>
<dbReference type="InterPro" id="IPR002583">
    <property type="entry name" value="Ribosomal_bS20"/>
</dbReference>
<sequence>MANHKSALKRIRSNNAKRLLNRYQAKTTRTFVKRLRNTTDKAEAQELFKTVSGMLDKLAKKNVIHKNKAANNKSKLARFVNTLAA</sequence>
<evidence type="ECO:0000313" key="9">
    <source>
        <dbReference type="EMBL" id="MFC6998538.1"/>
    </source>
</evidence>
<dbReference type="RefSeq" id="WP_066617290.1">
    <property type="nucleotide sequence ID" value="NZ_JBHSYQ010000006.1"/>
</dbReference>